<evidence type="ECO:0000313" key="2">
    <source>
        <dbReference type="EMBL" id="CAB3359902.1"/>
    </source>
</evidence>
<evidence type="ECO:0000313" key="3">
    <source>
        <dbReference type="Proteomes" id="UP000494165"/>
    </source>
</evidence>
<dbReference type="Proteomes" id="UP000494165">
    <property type="component" value="Unassembled WGS sequence"/>
</dbReference>
<name>A0A8S1BYN2_9INSE</name>
<accession>A0A8S1BYN2</accession>
<comment type="caution">
    <text evidence="2">The sequence shown here is derived from an EMBL/GenBank/DDBJ whole genome shotgun (WGS) entry which is preliminary data.</text>
</comment>
<gene>
    <name evidence="2" type="ORF">CLODIP_2_CD07849</name>
</gene>
<evidence type="ECO:0000256" key="1">
    <source>
        <dbReference type="SAM" id="SignalP"/>
    </source>
</evidence>
<feature type="chain" id="PRO_5035803413" evidence="1">
    <location>
        <begin position="20"/>
        <end position="83"/>
    </location>
</feature>
<proteinExistence type="predicted"/>
<dbReference type="EMBL" id="CADEPI010000002">
    <property type="protein sequence ID" value="CAB3359902.1"/>
    <property type="molecule type" value="Genomic_DNA"/>
</dbReference>
<protein>
    <submittedName>
        <fullName evidence="2">Uncharacterized protein</fullName>
    </submittedName>
</protein>
<organism evidence="2 3">
    <name type="scientific">Cloeon dipterum</name>
    <dbReference type="NCBI Taxonomy" id="197152"/>
    <lineage>
        <taxon>Eukaryota</taxon>
        <taxon>Metazoa</taxon>
        <taxon>Ecdysozoa</taxon>
        <taxon>Arthropoda</taxon>
        <taxon>Hexapoda</taxon>
        <taxon>Insecta</taxon>
        <taxon>Pterygota</taxon>
        <taxon>Palaeoptera</taxon>
        <taxon>Ephemeroptera</taxon>
        <taxon>Pisciforma</taxon>
        <taxon>Baetidae</taxon>
        <taxon>Cloeon</taxon>
    </lineage>
</organism>
<reference evidence="2 3" key="1">
    <citation type="submission" date="2020-04" db="EMBL/GenBank/DDBJ databases">
        <authorList>
            <person name="Alioto T."/>
            <person name="Alioto T."/>
            <person name="Gomez Garrido J."/>
        </authorList>
    </citation>
    <scope>NUCLEOTIDE SEQUENCE [LARGE SCALE GENOMIC DNA]</scope>
</reference>
<keyword evidence="3" id="KW-1185">Reference proteome</keyword>
<keyword evidence="1" id="KW-0732">Signal</keyword>
<dbReference type="AlphaFoldDB" id="A0A8S1BYN2"/>
<feature type="signal peptide" evidence="1">
    <location>
        <begin position="1"/>
        <end position="19"/>
    </location>
</feature>
<sequence>MWIKITTLILIVIFALTKGFEQLEGDKVDNPVEIQSSSRSFAPEMAGAQFRRLNSNCKEDHHIDYDGKCKHVEATILPSAIGA</sequence>